<reference evidence="1 2" key="1">
    <citation type="submission" date="2017-05" db="EMBL/GenBank/DDBJ databases">
        <title>Complete and WGS of Bordetella genogroups.</title>
        <authorList>
            <person name="Spilker T."/>
            <person name="Lipuma J."/>
        </authorList>
    </citation>
    <scope>NUCLEOTIDE SEQUENCE [LARGE SCALE GENOMIC DNA]</scope>
    <source>
        <strain evidence="1 2">AU9795</strain>
    </source>
</reference>
<sequence length="265" mass="28603">MSAHHQFVFPRDLHLPPPDWPALEARLLRDGFILPAQGDGVPTAALMRLVLGLTQGLEGGQFRHADGLRNTGDVLALYADLLPAGLPVRHDLSMQQTLALLAEHGVTPGPLAHDTEGSDWRSPLYTLGPAARDLLTPDTRAGYDADPAAFGLLLLAYHGPNPAVHAGENFMPPALPGANAPLEAMPPFDSPMDFIGAAWEDPATQWHCADHGRDYRILELDWHYSFAIGFRMIRLTGLDQDSTEAIAAAVGAMLDAPMGCSHRHL</sequence>
<protein>
    <submittedName>
        <fullName evidence="1">Uncharacterized protein</fullName>
    </submittedName>
</protein>
<gene>
    <name evidence="1" type="ORF">CAL27_19515</name>
</gene>
<name>A0ABX4EXT6_9BORD</name>
<dbReference type="EMBL" id="NEVR01000004">
    <property type="protein sequence ID" value="OZI58862.1"/>
    <property type="molecule type" value="Genomic_DNA"/>
</dbReference>
<dbReference type="RefSeq" id="WP_094832546.1">
    <property type="nucleotide sequence ID" value="NZ_NEVR01000004.1"/>
</dbReference>
<dbReference type="Proteomes" id="UP000216354">
    <property type="component" value="Unassembled WGS sequence"/>
</dbReference>
<keyword evidence="2" id="KW-1185">Reference proteome</keyword>
<evidence type="ECO:0000313" key="1">
    <source>
        <dbReference type="EMBL" id="OZI58862.1"/>
    </source>
</evidence>
<organism evidence="1 2">
    <name type="scientific">Bordetella genomosp. 1</name>
    <dbReference type="NCBI Taxonomy" id="1395607"/>
    <lineage>
        <taxon>Bacteria</taxon>
        <taxon>Pseudomonadati</taxon>
        <taxon>Pseudomonadota</taxon>
        <taxon>Betaproteobacteria</taxon>
        <taxon>Burkholderiales</taxon>
        <taxon>Alcaligenaceae</taxon>
        <taxon>Bordetella</taxon>
    </lineage>
</organism>
<accession>A0ABX4EXT6</accession>
<evidence type="ECO:0000313" key="2">
    <source>
        <dbReference type="Proteomes" id="UP000216354"/>
    </source>
</evidence>
<proteinExistence type="predicted"/>
<comment type="caution">
    <text evidence="1">The sequence shown here is derived from an EMBL/GenBank/DDBJ whole genome shotgun (WGS) entry which is preliminary data.</text>
</comment>